<dbReference type="GO" id="GO:0005975">
    <property type="term" value="P:carbohydrate metabolic process"/>
    <property type="evidence" value="ECO:0007669"/>
    <property type="project" value="UniProtKB-ARBA"/>
</dbReference>
<reference evidence="5 6" key="1">
    <citation type="journal article" date="2014" name="Int. J. Syst. Evol. Microbiol.">
        <title>Complete genome sequence of Corynebacterium casei LMG S-19264T (=DSM 44701T), isolated from a smear-ripened cheese.</title>
        <authorList>
            <consortium name="US DOE Joint Genome Institute (JGI-PGF)"/>
            <person name="Walter F."/>
            <person name="Albersmeier A."/>
            <person name="Kalinowski J."/>
            <person name="Ruckert C."/>
        </authorList>
    </citation>
    <scope>NUCLEOTIDE SEQUENCE [LARGE SCALE GENOMIC DNA]</scope>
    <source>
        <strain evidence="5 6">CGMCC 1.15295</strain>
    </source>
</reference>
<feature type="signal peptide" evidence="3">
    <location>
        <begin position="1"/>
        <end position="26"/>
    </location>
</feature>
<dbReference type="Pfam" id="PF13385">
    <property type="entry name" value="Laminin_G_3"/>
    <property type="match status" value="1"/>
</dbReference>
<dbReference type="EMBL" id="BMIC01000001">
    <property type="protein sequence ID" value="GFZ77580.1"/>
    <property type="molecule type" value="Genomic_DNA"/>
</dbReference>
<accession>A0A8J2TM40</accession>
<evidence type="ECO:0000256" key="3">
    <source>
        <dbReference type="SAM" id="SignalP"/>
    </source>
</evidence>
<keyword evidence="1 3" id="KW-0732">Signal</keyword>
<dbReference type="InterPro" id="IPR006558">
    <property type="entry name" value="LamG-like"/>
</dbReference>
<dbReference type="NCBIfam" id="TIGR04183">
    <property type="entry name" value="Por_Secre_tail"/>
    <property type="match status" value="1"/>
</dbReference>
<protein>
    <recommendedName>
        <fullName evidence="4">LamG-like jellyroll fold domain-containing protein</fullName>
    </recommendedName>
</protein>
<organism evidence="5 6">
    <name type="scientific">Aquaticitalea lipolytica</name>
    <dbReference type="NCBI Taxonomy" id="1247562"/>
    <lineage>
        <taxon>Bacteria</taxon>
        <taxon>Pseudomonadati</taxon>
        <taxon>Bacteroidota</taxon>
        <taxon>Flavobacteriia</taxon>
        <taxon>Flavobacteriales</taxon>
        <taxon>Flavobacteriaceae</taxon>
        <taxon>Aquaticitalea</taxon>
    </lineage>
</organism>
<evidence type="ECO:0000256" key="2">
    <source>
        <dbReference type="ARBA" id="ARBA00023157"/>
    </source>
</evidence>
<gene>
    <name evidence="5" type="ORF">GCM10011531_03590</name>
</gene>
<dbReference type="GO" id="GO:0004553">
    <property type="term" value="F:hydrolase activity, hydrolyzing O-glycosyl compounds"/>
    <property type="evidence" value="ECO:0007669"/>
    <property type="project" value="UniProtKB-ARBA"/>
</dbReference>
<evidence type="ECO:0000259" key="4">
    <source>
        <dbReference type="SMART" id="SM00560"/>
    </source>
</evidence>
<sequence length="1064" mass="117000">MRNSLHLLVKNILCFCFIITSYSISAQNSGLWVASGSGASTKWNTTAGGINIEATATNYGSGTSYILNDFQTNDTMGCNNSAYSDASIVGNPSLSIRHTFPNSAQITFNFSTAVENPVLHFDRLGGGEVSSLTSSSLVTILTPGITFTRLSGNDSHFVATSTTVGREAGKTYNSLPSECGPPLDGTASGSVRLNGVFSTVTFLISMDAVGSTSTVNDRWEIAFSDVRNLTLDFDGVDDYINRSAFLGNKPEVTMMSWIKLDNGFDGGEIMGQRNFRIFLDSNRRLKTFVKTNGITLNSITTPNFNSPVLSTEMWYHVAAIYDGNKGTIQLYLNGDMVWEYTLLLGNVLDNQASWNSSHDFEIGRNTENDNNYFEGSIYETRVYKKALTTDQLHRQINQEIENNAGNVRGKVIPKNIDGLLWSDLELYYSMDVLNTGQTLDKSINASNGYLHNMRTYQDKTAPLPYVTKAGGNGNWSDPNNWLYGSVWDISGAHPNCAIVKISDNLTTNVNHNTIGLIIDSGKKLTVNNDSGIFNSWYLNLNGNIDLEGESQLIQTQNSELAVTSSGKIERDQQGTADKFTYNYWSSPVGVSNTTSNNNGYNVKNVMRDGTQNINFLTSGYNGTNTSPIGIADYWIWKFANQLDNDYSAWQHIRSNGIIYAGEGYTMKGPGSGSIADQQNYVFTGKPNNGDINLTINAGNDYLVGNPYPSAIDAHQFILDNAPIIEGSGATTGTLYFWEHWGGGSHVLSEYQGGYATYNLSGGLPSASKGTNDPDVATGGTPTKIPGRYIPVSQGFFVVGEATGTIKFRNSQRVFQKENASSVFMRSNEATASNDTNDGDTRMKLRIGFNSVNQIHRQLLVTVDSNATQAIDFGYDGHLYDSLIDDMYWVIENEKFVIQGTNEINSQTILPLEIRTDITGINTISIDRLENVPADVNIYLHDKVLNIYHDLRLSNYSVNLNGGMHVDRFEITFSNQDTLGINENELAGFDANFTNSIESIVVINSNQQDIESIELYNLLGQPVYITNNIKQDNVSEYKVSGLSSGTYIIKVKTSERLLTKKVLVN</sequence>
<evidence type="ECO:0000313" key="5">
    <source>
        <dbReference type="EMBL" id="GFZ77580.1"/>
    </source>
</evidence>
<dbReference type="Pfam" id="PF18962">
    <property type="entry name" value="Por_Secre_tail"/>
    <property type="match status" value="1"/>
</dbReference>
<dbReference type="SMART" id="SM00560">
    <property type="entry name" value="LamGL"/>
    <property type="match status" value="1"/>
</dbReference>
<dbReference type="RefSeq" id="WP_188604627.1">
    <property type="nucleotide sequence ID" value="NZ_BMIC01000001.1"/>
</dbReference>
<dbReference type="SUPFAM" id="SSF49899">
    <property type="entry name" value="Concanavalin A-like lectins/glucanases"/>
    <property type="match status" value="1"/>
</dbReference>
<feature type="domain" description="LamG-like jellyroll fold" evidence="4">
    <location>
        <begin position="250"/>
        <end position="390"/>
    </location>
</feature>
<feature type="chain" id="PRO_5035236163" description="LamG-like jellyroll fold domain-containing protein" evidence="3">
    <location>
        <begin position="27"/>
        <end position="1064"/>
    </location>
</feature>
<evidence type="ECO:0000256" key="1">
    <source>
        <dbReference type="ARBA" id="ARBA00022729"/>
    </source>
</evidence>
<dbReference type="InterPro" id="IPR013320">
    <property type="entry name" value="ConA-like_dom_sf"/>
</dbReference>
<proteinExistence type="predicted"/>
<name>A0A8J2TM40_9FLAO</name>
<dbReference type="InterPro" id="IPR026444">
    <property type="entry name" value="Secre_tail"/>
</dbReference>
<evidence type="ECO:0000313" key="6">
    <source>
        <dbReference type="Proteomes" id="UP000598120"/>
    </source>
</evidence>
<keyword evidence="2" id="KW-1015">Disulfide bond</keyword>
<dbReference type="Gene3D" id="2.60.120.200">
    <property type="match status" value="1"/>
</dbReference>
<dbReference type="Proteomes" id="UP000598120">
    <property type="component" value="Unassembled WGS sequence"/>
</dbReference>
<comment type="caution">
    <text evidence="5">The sequence shown here is derived from an EMBL/GenBank/DDBJ whole genome shotgun (WGS) entry which is preliminary data.</text>
</comment>
<keyword evidence="6" id="KW-1185">Reference proteome</keyword>
<dbReference type="AlphaFoldDB" id="A0A8J2TM40"/>